<proteinExistence type="predicted"/>
<dbReference type="Gene3D" id="1.20.1250.20">
    <property type="entry name" value="MFS general substrate transporter like domains"/>
    <property type="match status" value="1"/>
</dbReference>
<dbReference type="Proteomes" id="UP000316080">
    <property type="component" value="Unassembled WGS sequence"/>
</dbReference>
<feature type="transmembrane region" description="Helical" evidence="1">
    <location>
        <begin position="164"/>
        <end position="186"/>
    </location>
</feature>
<feature type="transmembrane region" description="Helical" evidence="1">
    <location>
        <begin position="12"/>
        <end position="32"/>
    </location>
</feature>
<gene>
    <name evidence="4" type="ORF">DSO09_01980</name>
    <name evidence="3" type="ORF">EF809_01230</name>
</gene>
<dbReference type="PROSITE" id="PS50850">
    <property type="entry name" value="MFS"/>
    <property type="match status" value="1"/>
</dbReference>
<dbReference type="GO" id="GO:0022857">
    <property type="term" value="F:transmembrane transporter activity"/>
    <property type="evidence" value="ECO:0007669"/>
    <property type="project" value="InterPro"/>
</dbReference>
<reference evidence="4 6" key="1">
    <citation type="journal article" date="2019" name="Nat. Microbiol.">
        <title>Expanding anaerobic alkane metabolism in the domain of Archaea.</title>
        <authorList>
            <person name="Wang Y."/>
            <person name="Wegener G."/>
            <person name="Hou J."/>
            <person name="Wang F."/>
            <person name="Xiao X."/>
        </authorList>
    </citation>
    <scope>NUCLEOTIDE SEQUENCE [LARGE SCALE GENOMIC DNA]</scope>
    <source>
        <strain evidence="4">WYZ-LMO11</strain>
    </source>
</reference>
<evidence type="ECO:0000313" key="3">
    <source>
        <dbReference type="EMBL" id="RZN57269.1"/>
    </source>
</evidence>
<reference evidence="3 5" key="2">
    <citation type="journal article" date="2019" name="Nat. Microbiol.">
        <title>Wide diversity of methane and short-chain alkane metabolisms in uncultured archaea.</title>
        <authorList>
            <person name="Borrel G."/>
            <person name="Adam P.S."/>
            <person name="McKay L.J."/>
            <person name="Chen L.X."/>
            <person name="Sierra-Garcia I.N."/>
            <person name="Sieber C.M."/>
            <person name="Letourneur Q."/>
            <person name="Ghozlane A."/>
            <person name="Andersen G.L."/>
            <person name="Li W.J."/>
            <person name="Hallam S.J."/>
            <person name="Muyzer G."/>
            <person name="de Oliveira V.M."/>
            <person name="Inskeep W.P."/>
            <person name="Banfield J.F."/>
            <person name="Gribaldo S."/>
        </authorList>
    </citation>
    <scope>NUCLEOTIDE SEQUENCE [LARGE SCALE GENOMIC DNA]</scope>
    <source>
        <strain evidence="3">Verst-YHS</strain>
    </source>
</reference>
<accession>A0A523BFC8</accession>
<dbReference type="EMBL" id="RXIH01000009">
    <property type="protein sequence ID" value="RZN57269.1"/>
    <property type="molecule type" value="Genomic_DNA"/>
</dbReference>
<feature type="transmembrane region" description="Helical" evidence="1">
    <location>
        <begin position="78"/>
        <end position="96"/>
    </location>
</feature>
<dbReference type="Pfam" id="PF07690">
    <property type="entry name" value="MFS_1"/>
    <property type="match status" value="1"/>
</dbReference>
<comment type="caution">
    <text evidence="4">The sequence shown here is derived from an EMBL/GenBank/DDBJ whole genome shotgun (WGS) entry which is preliminary data.</text>
</comment>
<feature type="transmembrane region" description="Helical" evidence="1">
    <location>
        <begin position="102"/>
        <end position="125"/>
    </location>
</feature>
<dbReference type="InterPro" id="IPR052714">
    <property type="entry name" value="MFS_Exporter"/>
</dbReference>
<feature type="transmembrane region" description="Helical" evidence="1">
    <location>
        <begin position="137"/>
        <end position="158"/>
    </location>
</feature>
<name>A0A523BFC8_9CREN</name>
<sequence>MRINNIIKYLILFEFIVLTASELIAPIFPIFITKSIIDGSIAVVGFSSSLYLLSFSIVRLISAGIVDTKLNDRQKITFSIIGTVMIGISYISYLISRFSWHIYLLQVINGIGTAFRYSPFMSLFTRYIDKGKESSEWGINAVATSLGQALTAAIGGILAEKYSFNIIFIAAGTFVVLGSLTTIILYKEIDKQYIELKSN</sequence>
<dbReference type="EMBL" id="QNVI01000022">
    <property type="protein sequence ID" value="TDA39653.1"/>
    <property type="molecule type" value="Genomic_DNA"/>
</dbReference>
<dbReference type="InterPro" id="IPR020846">
    <property type="entry name" value="MFS_dom"/>
</dbReference>
<evidence type="ECO:0000259" key="2">
    <source>
        <dbReference type="PROSITE" id="PS50850"/>
    </source>
</evidence>
<keyword evidence="1" id="KW-1133">Transmembrane helix</keyword>
<evidence type="ECO:0000313" key="6">
    <source>
        <dbReference type="Proteomes" id="UP000317265"/>
    </source>
</evidence>
<keyword evidence="1" id="KW-0812">Transmembrane</keyword>
<dbReference type="PANTHER" id="PTHR23531:SF1">
    <property type="entry name" value="QUINOLENE RESISTANCE PROTEIN NORA"/>
    <property type="match status" value="1"/>
</dbReference>
<feature type="domain" description="Major facilitator superfamily (MFS) profile" evidence="2">
    <location>
        <begin position="6"/>
        <end position="199"/>
    </location>
</feature>
<dbReference type="InterPro" id="IPR011701">
    <property type="entry name" value="MFS"/>
</dbReference>
<evidence type="ECO:0000256" key="1">
    <source>
        <dbReference type="SAM" id="Phobius"/>
    </source>
</evidence>
<dbReference type="Proteomes" id="UP000317265">
    <property type="component" value="Unassembled WGS sequence"/>
</dbReference>
<dbReference type="InterPro" id="IPR036259">
    <property type="entry name" value="MFS_trans_sf"/>
</dbReference>
<evidence type="ECO:0000313" key="5">
    <source>
        <dbReference type="Proteomes" id="UP000316080"/>
    </source>
</evidence>
<keyword evidence="1" id="KW-0472">Membrane</keyword>
<evidence type="ECO:0000313" key="4">
    <source>
        <dbReference type="EMBL" id="TDA39653.1"/>
    </source>
</evidence>
<organism evidence="4 6">
    <name type="scientific">Thermoproteota archaeon</name>
    <dbReference type="NCBI Taxonomy" id="2056631"/>
    <lineage>
        <taxon>Archaea</taxon>
        <taxon>Thermoproteota</taxon>
    </lineage>
</organism>
<dbReference type="PANTHER" id="PTHR23531">
    <property type="entry name" value="QUINOLENE RESISTANCE PROTEIN NORA"/>
    <property type="match status" value="1"/>
</dbReference>
<dbReference type="SUPFAM" id="SSF103473">
    <property type="entry name" value="MFS general substrate transporter"/>
    <property type="match status" value="1"/>
</dbReference>
<protein>
    <submittedName>
        <fullName evidence="3">MFS transporter</fullName>
    </submittedName>
</protein>
<dbReference type="AlphaFoldDB" id="A0A523BFC8"/>
<feature type="transmembrane region" description="Helical" evidence="1">
    <location>
        <begin position="44"/>
        <end position="66"/>
    </location>
</feature>